<dbReference type="AlphaFoldDB" id="A0AAD9N877"/>
<evidence type="ECO:0000313" key="8">
    <source>
        <dbReference type="EMBL" id="KAK2160450.1"/>
    </source>
</evidence>
<keyword evidence="6" id="KW-0732">Signal</keyword>
<feature type="domain" description="Glucose-methanol-choline oxidoreductase N-terminal" evidence="7">
    <location>
        <begin position="291"/>
        <end position="305"/>
    </location>
</feature>
<dbReference type="Gene3D" id="3.50.50.60">
    <property type="entry name" value="FAD/NAD(P)-binding domain"/>
    <property type="match status" value="1"/>
</dbReference>
<dbReference type="InterPro" id="IPR036188">
    <property type="entry name" value="FAD/NAD-bd_sf"/>
</dbReference>
<dbReference type="EMBL" id="JAODUP010000133">
    <property type="protein sequence ID" value="KAK2160450.1"/>
    <property type="molecule type" value="Genomic_DNA"/>
</dbReference>
<dbReference type="Gene3D" id="3.30.560.10">
    <property type="entry name" value="Glucose Oxidase, domain 3"/>
    <property type="match status" value="1"/>
</dbReference>
<comment type="cofactor">
    <cofactor evidence="1 5">
        <name>FAD</name>
        <dbReference type="ChEBI" id="CHEBI:57692"/>
    </cofactor>
</comment>
<evidence type="ECO:0000313" key="9">
    <source>
        <dbReference type="Proteomes" id="UP001208570"/>
    </source>
</evidence>
<dbReference type="Proteomes" id="UP001208570">
    <property type="component" value="Unassembled WGS sequence"/>
</dbReference>
<dbReference type="Pfam" id="PF05199">
    <property type="entry name" value="GMC_oxred_C"/>
    <property type="match status" value="1"/>
</dbReference>
<evidence type="ECO:0000256" key="3">
    <source>
        <dbReference type="ARBA" id="ARBA00022630"/>
    </source>
</evidence>
<feature type="binding site" evidence="5">
    <location>
        <position position="256"/>
    </location>
    <ligand>
        <name>FAD</name>
        <dbReference type="ChEBI" id="CHEBI:57692"/>
    </ligand>
</feature>
<dbReference type="Pfam" id="PF00732">
    <property type="entry name" value="GMC_oxred_N"/>
    <property type="match status" value="1"/>
</dbReference>
<dbReference type="InterPro" id="IPR012132">
    <property type="entry name" value="GMC_OxRdtase"/>
</dbReference>
<reference evidence="8" key="1">
    <citation type="journal article" date="2023" name="Mol. Biol. Evol.">
        <title>Third-Generation Sequencing Reveals the Adaptive Role of the Epigenome in Three Deep-Sea Polychaetes.</title>
        <authorList>
            <person name="Perez M."/>
            <person name="Aroh O."/>
            <person name="Sun Y."/>
            <person name="Lan Y."/>
            <person name="Juniper S.K."/>
            <person name="Young C.R."/>
            <person name="Angers B."/>
            <person name="Qian P.Y."/>
        </authorList>
    </citation>
    <scope>NUCLEOTIDE SEQUENCE</scope>
    <source>
        <strain evidence="8">P08H-3</strain>
    </source>
</reference>
<gene>
    <name evidence="8" type="ORF">LSH36_133g05035</name>
</gene>
<evidence type="ECO:0000256" key="6">
    <source>
        <dbReference type="SAM" id="SignalP"/>
    </source>
</evidence>
<dbReference type="SUPFAM" id="SSF51905">
    <property type="entry name" value="FAD/NAD(P)-binding domain"/>
    <property type="match status" value="1"/>
</dbReference>
<accession>A0AAD9N877</accession>
<protein>
    <recommendedName>
        <fullName evidence="7">Glucose-methanol-choline oxidoreductase N-terminal domain-containing protein</fullName>
    </recommendedName>
</protein>
<keyword evidence="3" id="KW-0285">Flavoprotein</keyword>
<dbReference type="InterPro" id="IPR007867">
    <property type="entry name" value="GMC_OxRtase_C"/>
</dbReference>
<evidence type="ECO:0000259" key="7">
    <source>
        <dbReference type="PROSITE" id="PS00624"/>
    </source>
</evidence>
<feature type="binding site" evidence="5">
    <location>
        <position position="120"/>
    </location>
    <ligand>
        <name>FAD</name>
        <dbReference type="ChEBI" id="CHEBI:57692"/>
    </ligand>
</feature>
<proteinExistence type="inferred from homology"/>
<dbReference type="PANTHER" id="PTHR11552">
    <property type="entry name" value="GLUCOSE-METHANOL-CHOLINE GMC OXIDOREDUCTASE"/>
    <property type="match status" value="1"/>
</dbReference>
<dbReference type="GO" id="GO:0050660">
    <property type="term" value="F:flavin adenine dinucleotide binding"/>
    <property type="evidence" value="ECO:0007669"/>
    <property type="project" value="InterPro"/>
</dbReference>
<sequence length="614" mass="68443">MFANKLLVITLLFAAVGIVWQNWPHHSYVVKTTDFSYDYIIVGAGTAGCVLANRLSEDPDNKVLLLEAGGEEIHIEGLNIPMTAQDYQRSSLDWSFATVSQEVACGSYDRQQMYWTRGKVLGGSSTIGYLINLRGSPHDYDQWAADGCMGWSYDDVLPYFIKSERNTNKRLAKMNYHGKDGPQVVSDVRGTQLAGVFVRAGQELGYNYVDANSGDQIGVSYLQTTTMMGKRWEAVKSYLRPVMMRPNLHVATYSHVKKVIIKDGQAVGVQYIRNSTLYTVKARKEVILSAGTIGSPHILLLSGIGPKWHLDEMKIPVVANLPVGENLQDHVYPFGIEYTIKEKIAITDEQAKSLWSLLDYLIFGLGFLTTTGIESVGFFPSSHSSDNSSYPHIQILMKSALTGTIGSREKFNSFMKRINMESKVFNGLFGKMSNKHGLMMLPVLLHPKSRGHIRLASTDGLEQPVINPGYLQDHEDIDTLVEAVRIVQRFIGTKVFQSVGAVSTGRRHPYCSDTEYDSDEYWECFIKHNTMTMFDPVGTCKMGPATDPTAVVDTKLRVHSIKGLRVVDASIIPKITSGNVNAPTRMIAEKAADLILGEKRKKTPKFYKRPTDEL</sequence>
<dbReference type="InterPro" id="IPR000172">
    <property type="entry name" value="GMC_OxRdtase_N"/>
</dbReference>
<evidence type="ECO:0000256" key="2">
    <source>
        <dbReference type="ARBA" id="ARBA00010790"/>
    </source>
</evidence>
<name>A0AAD9N877_9ANNE</name>
<dbReference type="PANTHER" id="PTHR11552:SF147">
    <property type="entry name" value="CHOLINE DEHYDROGENASE, MITOCHONDRIAL"/>
    <property type="match status" value="1"/>
</dbReference>
<feature type="chain" id="PRO_5042173520" description="Glucose-methanol-choline oxidoreductase N-terminal domain-containing protein" evidence="6">
    <location>
        <begin position="22"/>
        <end position="614"/>
    </location>
</feature>
<comment type="caution">
    <text evidence="8">The sequence shown here is derived from an EMBL/GenBank/DDBJ whole genome shotgun (WGS) entry which is preliminary data.</text>
</comment>
<comment type="similarity">
    <text evidence="2">Belongs to the GMC oxidoreductase family.</text>
</comment>
<evidence type="ECO:0000256" key="4">
    <source>
        <dbReference type="ARBA" id="ARBA00022827"/>
    </source>
</evidence>
<dbReference type="PROSITE" id="PS00624">
    <property type="entry name" value="GMC_OXRED_2"/>
    <property type="match status" value="1"/>
</dbReference>
<feature type="signal peptide" evidence="6">
    <location>
        <begin position="1"/>
        <end position="21"/>
    </location>
</feature>
<organism evidence="8 9">
    <name type="scientific">Paralvinella palmiformis</name>
    <dbReference type="NCBI Taxonomy" id="53620"/>
    <lineage>
        <taxon>Eukaryota</taxon>
        <taxon>Metazoa</taxon>
        <taxon>Spiralia</taxon>
        <taxon>Lophotrochozoa</taxon>
        <taxon>Annelida</taxon>
        <taxon>Polychaeta</taxon>
        <taxon>Sedentaria</taxon>
        <taxon>Canalipalpata</taxon>
        <taxon>Terebellida</taxon>
        <taxon>Terebelliformia</taxon>
        <taxon>Alvinellidae</taxon>
        <taxon>Paralvinella</taxon>
    </lineage>
</organism>
<keyword evidence="4 5" id="KW-0274">FAD</keyword>
<keyword evidence="9" id="KW-1185">Reference proteome</keyword>
<evidence type="ECO:0000256" key="1">
    <source>
        <dbReference type="ARBA" id="ARBA00001974"/>
    </source>
</evidence>
<dbReference type="PIRSF" id="PIRSF000137">
    <property type="entry name" value="Alcohol_oxidase"/>
    <property type="match status" value="1"/>
</dbReference>
<evidence type="ECO:0000256" key="5">
    <source>
        <dbReference type="PIRSR" id="PIRSR000137-2"/>
    </source>
</evidence>
<dbReference type="GO" id="GO:0016614">
    <property type="term" value="F:oxidoreductase activity, acting on CH-OH group of donors"/>
    <property type="evidence" value="ECO:0007669"/>
    <property type="project" value="InterPro"/>
</dbReference>
<dbReference type="SUPFAM" id="SSF54373">
    <property type="entry name" value="FAD-linked reductases, C-terminal domain"/>
    <property type="match status" value="1"/>
</dbReference>